<dbReference type="EMBL" id="FWZT01000017">
    <property type="protein sequence ID" value="SMF55461.1"/>
    <property type="molecule type" value="Genomic_DNA"/>
</dbReference>
<name>A0A1Y6CBP9_9BACT</name>
<feature type="chain" id="PRO_5012350944" evidence="1">
    <location>
        <begin position="28"/>
        <end position="211"/>
    </location>
</feature>
<evidence type="ECO:0000313" key="2">
    <source>
        <dbReference type="EMBL" id="SMF55461.1"/>
    </source>
</evidence>
<reference evidence="3" key="1">
    <citation type="submission" date="2017-04" db="EMBL/GenBank/DDBJ databases">
        <authorList>
            <person name="Varghese N."/>
            <person name="Submissions S."/>
        </authorList>
    </citation>
    <scope>NUCLEOTIDE SEQUENCE [LARGE SCALE GENOMIC DNA]</scope>
    <source>
        <strain evidence="3">RKEM611</strain>
    </source>
</reference>
<sequence length="211" mass="23554">MAYRYLSILSRKLVLALVISCSLGSCAYRFTNVVMTVPEGVQSIAVEGIYDTSREVIPHEILWTSLMEEFARNGRLVLTSKEEADALMTVQIKDAQVFPSGAPSSEAITKDPIVSDTDKGNPFAFKNLRRAGNWTTTETVTYTIEVEVHNLRTRETIFSRNYSTSGSFRSIRASSVAQTRSGYLLYEEALQARMKSMSEGIARKVVTDFLL</sequence>
<gene>
    <name evidence="2" type="ORF">SAMN06296036_117120</name>
</gene>
<accession>A0A1Y6CBP9</accession>
<feature type="signal peptide" evidence="1">
    <location>
        <begin position="1"/>
        <end position="27"/>
    </location>
</feature>
<evidence type="ECO:0000256" key="1">
    <source>
        <dbReference type="SAM" id="SignalP"/>
    </source>
</evidence>
<dbReference type="Proteomes" id="UP000192907">
    <property type="component" value="Unassembled WGS sequence"/>
</dbReference>
<organism evidence="2 3">
    <name type="scientific">Pseudobacteriovorax antillogorgiicola</name>
    <dbReference type="NCBI Taxonomy" id="1513793"/>
    <lineage>
        <taxon>Bacteria</taxon>
        <taxon>Pseudomonadati</taxon>
        <taxon>Bdellovibrionota</taxon>
        <taxon>Oligoflexia</taxon>
        <taxon>Oligoflexales</taxon>
        <taxon>Pseudobacteriovoracaceae</taxon>
        <taxon>Pseudobacteriovorax</taxon>
    </lineage>
</organism>
<keyword evidence="1" id="KW-0732">Signal</keyword>
<proteinExistence type="predicted"/>
<evidence type="ECO:0000313" key="3">
    <source>
        <dbReference type="Proteomes" id="UP000192907"/>
    </source>
</evidence>
<protein>
    <submittedName>
        <fullName evidence="2">Lipopolysaccharide-assembly</fullName>
    </submittedName>
</protein>
<dbReference type="RefSeq" id="WP_132321990.1">
    <property type="nucleotide sequence ID" value="NZ_FWZT01000017.1"/>
</dbReference>
<dbReference type="OrthoDB" id="9961080at2"/>
<dbReference type="AlphaFoldDB" id="A0A1Y6CBP9"/>
<keyword evidence="3" id="KW-1185">Reference proteome</keyword>
<dbReference type="PROSITE" id="PS51257">
    <property type="entry name" value="PROKAR_LIPOPROTEIN"/>
    <property type="match status" value="1"/>
</dbReference>
<dbReference type="STRING" id="1513793.SAMN06296036_117120"/>